<dbReference type="STRING" id="411471.SUBVAR_04666"/>
<reference evidence="1" key="1">
    <citation type="submission" date="2009-12" db="EMBL/GenBank/DDBJ databases">
        <authorList>
            <person name="Weinstock G."/>
            <person name="Sodergren E."/>
            <person name="Clifton S."/>
            <person name="Fulton L."/>
            <person name="Fulton B."/>
            <person name="Courtney L."/>
            <person name="Fronick C."/>
            <person name="Harrison M."/>
            <person name="Strong C."/>
            <person name="Farmer C."/>
            <person name="Delahaunty K."/>
            <person name="Markovic C."/>
            <person name="Hall O."/>
            <person name="Minx P."/>
            <person name="Tomlinson C."/>
            <person name="Mitreva M."/>
            <person name="Nelson J."/>
            <person name="Hou S."/>
            <person name="Wollam A."/>
            <person name="Pepin K.H."/>
            <person name="Johnson M."/>
            <person name="Bhonagiri V."/>
            <person name="Nash W.E."/>
            <person name="Warren W."/>
            <person name="Chinwalla A."/>
            <person name="Mardis E.R."/>
            <person name="Wilson R.K."/>
        </authorList>
    </citation>
    <scope>NUCLEOTIDE SEQUENCE [LARGE SCALE GENOMIC DNA]</scope>
    <source>
        <strain evidence="1">DSM 15176</strain>
    </source>
</reference>
<dbReference type="EMBL" id="ACBY02000014">
    <property type="protein sequence ID" value="EFB77044.1"/>
    <property type="molecule type" value="Genomic_DNA"/>
</dbReference>
<gene>
    <name evidence="1" type="ORF">SUBVAR_04666</name>
</gene>
<name>D1PJU6_9FIRM</name>
<comment type="caution">
    <text evidence="1">The sequence shown here is derived from an EMBL/GenBank/DDBJ whole genome shotgun (WGS) entry which is preliminary data.</text>
</comment>
<dbReference type="AlphaFoldDB" id="D1PJU6"/>
<protein>
    <submittedName>
        <fullName evidence="1">Uncharacterized protein</fullName>
    </submittedName>
</protein>
<keyword evidence="2" id="KW-1185">Reference proteome</keyword>
<organism evidence="1 2">
    <name type="scientific">Subdoligranulum variabile DSM 15176</name>
    <dbReference type="NCBI Taxonomy" id="411471"/>
    <lineage>
        <taxon>Bacteria</taxon>
        <taxon>Bacillati</taxon>
        <taxon>Bacillota</taxon>
        <taxon>Clostridia</taxon>
        <taxon>Eubacteriales</taxon>
        <taxon>Oscillospiraceae</taxon>
        <taxon>Subdoligranulum</taxon>
    </lineage>
</organism>
<proteinExistence type="predicted"/>
<dbReference type="Proteomes" id="UP000003438">
    <property type="component" value="Unassembled WGS sequence"/>
</dbReference>
<accession>D1PJU6</accession>
<dbReference type="HOGENOM" id="CLU_3273740_0_0_9"/>
<evidence type="ECO:0000313" key="2">
    <source>
        <dbReference type="Proteomes" id="UP000003438"/>
    </source>
</evidence>
<sequence length="41" mass="4912">MFLLQFGVRSKPSFFVAQKPEYLLAMRRKKGVFKHETHDSR</sequence>
<evidence type="ECO:0000313" key="1">
    <source>
        <dbReference type="EMBL" id="EFB77044.1"/>
    </source>
</evidence>